<dbReference type="Pfam" id="PF12799">
    <property type="entry name" value="LRR_4"/>
    <property type="match status" value="1"/>
</dbReference>
<organism evidence="4 5">
    <name type="scientific">Candidatus Magnetoglobus multicellularis str. Araruama</name>
    <dbReference type="NCBI Taxonomy" id="890399"/>
    <lineage>
        <taxon>Bacteria</taxon>
        <taxon>Pseudomonadati</taxon>
        <taxon>Thermodesulfobacteriota</taxon>
        <taxon>Desulfobacteria</taxon>
        <taxon>Desulfobacterales</taxon>
        <taxon>Desulfobacteraceae</taxon>
        <taxon>Candidatus Magnetoglobus</taxon>
    </lineage>
</organism>
<dbReference type="InterPro" id="IPR003591">
    <property type="entry name" value="Leu-rich_rpt_typical-subtyp"/>
</dbReference>
<dbReference type="FunFam" id="3.80.10.10:FF:000383">
    <property type="entry name" value="Leucine-rich repeat receptor protein kinase EMS1"/>
    <property type="match status" value="1"/>
</dbReference>
<gene>
    <name evidence="4" type="ORF">OMM_14645</name>
</gene>
<dbReference type="Proteomes" id="UP000189670">
    <property type="component" value="Unassembled WGS sequence"/>
</dbReference>
<feature type="non-terminal residue" evidence="4">
    <location>
        <position position="249"/>
    </location>
</feature>
<comment type="subcellular location">
    <subcellularLocation>
        <location evidence="1">Cell envelope</location>
    </subcellularLocation>
</comment>
<dbReference type="PROSITE" id="PS51450">
    <property type="entry name" value="LRR"/>
    <property type="match status" value="5"/>
</dbReference>
<dbReference type="InterPro" id="IPR051848">
    <property type="entry name" value="PGIP"/>
</dbReference>
<keyword evidence="3" id="KW-0677">Repeat</keyword>
<dbReference type="PANTHER" id="PTHR48059">
    <property type="entry name" value="POLYGALACTURONASE INHIBITOR 1"/>
    <property type="match status" value="1"/>
</dbReference>
<evidence type="ECO:0008006" key="6">
    <source>
        <dbReference type="Google" id="ProtNLM"/>
    </source>
</evidence>
<dbReference type="AlphaFoldDB" id="A0A1V1NRM2"/>
<evidence type="ECO:0000313" key="4">
    <source>
        <dbReference type="EMBL" id="ETR65203.1"/>
    </source>
</evidence>
<evidence type="ECO:0000313" key="5">
    <source>
        <dbReference type="Proteomes" id="UP000189670"/>
    </source>
</evidence>
<accession>A0A1V1NRM2</accession>
<name>A0A1V1NRM2_9BACT</name>
<comment type="caution">
    <text evidence="4">The sequence shown here is derived from an EMBL/GenBank/DDBJ whole genome shotgun (WGS) entry which is preliminary data.</text>
</comment>
<dbReference type="SUPFAM" id="SSF52058">
    <property type="entry name" value="L domain-like"/>
    <property type="match status" value="1"/>
</dbReference>
<dbReference type="PANTHER" id="PTHR48059:SF30">
    <property type="entry name" value="OS06G0587000 PROTEIN"/>
    <property type="match status" value="1"/>
</dbReference>
<dbReference type="Pfam" id="PF00560">
    <property type="entry name" value="LRR_1"/>
    <property type="match status" value="4"/>
</dbReference>
<dbReference type="InterPro" id="IPR025875">
    <property type="entry name" value="Leu-rich_rpt_4"/>
</dbReference>
<dbReference type="SMART" id="SM00364">
    <property type="entry name" value="LRR_BAC"/>
    <property type="match status" value="5"/>
</dbReference>
<dbReference type="SMART" id="SM00369">
    <property type="entry name" value="LRR_TYP"/>
    <property type="match status" value="6"/>
</dbReference>
<evidence type="ECO:0000256" key="2">
    <source>
        <dbReference type="ARBA" id="ARBA00022614"/>
    </source>
</evidence>
<dbReference type="EMBL" id="ATBP01003091">
    <property type="protein sequence ID" value="ETR65203.1"/>
    <property type="molecule type" value="Genomic_DNA"/>
</dbReference>
<dbReference type="InterPro" id="IPR032675">
    <property type="entry name" value="LRR_dom_sf"/>
</dbReference>
<sequence length="249" mass="27970">MGSFTFVCAEIPETERQALVDIYNSTGGENWRNNEGWLGEAGTECEWYGIECSYPHNTFVQALRLYFPSPDPPHDIVGNNLTGELPESIQNLVSLKSLYLSCNKLTLPPEIGNLYNLEHLEMYDNNLSSIPPEIGNLYNLQWLYLSGNNLTSVPYEIGSLHNLTSLDLSFNDLTDIPIEICYMNNLQSLWMDGNKLTSLPVEIESLSNLQALQLMNNDLTSLPKTIGKLNKLNNLLLNDNKLTGLPNEI</sequence>
<dbReference type="InterPro" id="IPR001611">
    <property type="entry name" value="Leu-rich_rpt"/>
</dbReference>
<dbReference type="PRINTS" id="PR00019">
    <property type="entry name" value="LEURICHRPT"/>
</dbReference>
<evidence type="ECO:0000256" key="3">
    <source>
        <dbReference type="ARBA" id="ARBA00022737"/>
    </source>
</evidence>
<dbReference type="GO" id="GO:0030313">
    <property type="term" value="C:cell envelope"/>
    <property type="evidence" value="ECO:0007669"/>
    <property type="project" value="UniProtKB-SubCell"/>
</dbReference>
<protein>
    <recommendedName>
        <fullName evidence="6">Leucine-rich repeat-containing N-terminal plant-type domain-containing protein</fullName>
    </recommendedName>
</protein>
<keyword evidence="2" id="KW-0433">Leucine-rich repeat</keyword>
<dbReference type="Gene3D" id="3.80.10.10">
    <property type="entry name" value="Ribonuclease Inhibitor"/>
    <property type="match status" value="2"/>
</dbReference>
<reference evidence="5" key="1">
    <citation type="submission" date="2012-11" db="EMBL/GenBank/DDBJ databases">
        <authorList>
            <person name="Lucero-Rivera Y.E."/>
            <person name="Tovar-Ramirez D."/>
        </authorList>
    </citation>
    <scope>NUCLEOTIDE SEQUENCE [LARGE SCALE GENOMIC DNA]</scope>
    <source>
        <strain evidence="5">Araruama</strain>
    </source>
</reference>
<proteinExistence type="predicted"/>
<evidence type="ECO:0000256" key="1">
    <source>
        <dbReference type="ARBA" id="ARBA00004196"/>
    </source>
</evidence>